<accession>A0A6G7ZMN2</accession>
<reference evidence="2 3" key="1">
    <citation type="submission" date="2020-03" db="EMBL/GenBank/DDBJ databases">
        <title>Sphingomonas sp. nov., isolated from fish.</title>
        <authorList>
            <person name="Hyun D.-W."/>
            <person name="Bae J.-W."/>
        </authorList>
    </citation>
    <scope>NUCLEOTIDE SEQUENCE [LARGE SCALE GENOMIC DNA]</scope>
    <source>
        <strain evidence="2 3">HDW15C</strain>
    </source>
</reference>
<dbReference type="AlphaFoldDB" id="A0A6G7ZMN2"/>
<name>A0A6G7ZMN2_9SPHN</name>
<sequence length="78" mass="8439">MVPVTPSWRKPAAIVAIVGLIVVTGLIAVALSRFVGSWPVLLQSVFYLALGLVWILPLKPLLRWAETGQWRAHSGGGH</sequence>
<proteinExistence type="predicted"/>
<dbReference type="KEGG" id="ssin:G7078_04885"/>
<dbReference type="RefSeq" id="WP_166093574.1">
    <property type="nucleotide sequence ID" value="NZ_CP049871.1"/>
</dbReference>
<gene>
    <name evidence="2" type="ORF">G7078_04885</name>
</gene>
<dbReference type="Pfam" id="PF11003">
    <property type="entry name" value="DUF2842"/>
    <property type="match status" value="1"/>
</dbReference>
<dbReference type="EMBL" id="CP049871">
    <property type="protein sequence ID" value="QIL02185.1"/>
    <property type="molecule type" value="Genomic_DNA"/>
</dbReference>
<keyword evidence="1" id="KW-0472">Membrane</keyword>
<protein>
    <submittedName>
        <fullName evidence="2">DUF2842 domain-containing protein</fullName>
    </submittedName>
</protein>
<keyword evidence="1" id="KW-0812">Transmembrane</keyword>
<evidence type="ECO:0000256" key="1">
    <source>
        <dbReference type="SAM" id="Phobius"/>
    </source>
</evidence>
<keyword evidence="1" id="KW-1133">Transmembrane helix</keyword>
<evidence type="ECO:0000313" key="3">
    <source>
        <dbReference type="Proteomes" id="UP000502502"/>
    </source>
</evidence>
<organism evidence="2 3">
    <name type="scientific">Sphingomonas sinipercae</name>
    <dbReference type="NCBI Taxonomy" id="2714944"/>
    <lineage>
        <taxon>Bacteria</taxon>
        <taxon>Pseudomonadati</taxon>
        <taxon>Pseudomonadota</taxon>
        <taxon>Alphaproteobacteria</taxon>
        <taxon>Sphingomonadales</taxon>
        <taxon>Sphingomonadaceae</taxon>
        <taxon>Sphingomonas</taxon>
    </lineage>
</organism>
<evidence type="ECO:0000313" key="2">
    <source>
        <dbReference type="EMBL" id="QIL02185.1"/>
    </source>
</evidence>
<dbReference type="Proteomes" id="UP000502502">
    <property type="component" value="Chromosome"/>
</dbReference>
<keyword evidence="3" id="KW-1185">Reference proteome</keyword>
<feature type="transmembrane region" description="Helical" evidence="1">
    <location>
        <begin position="12"/>
        <end position="31"/>
    </location>
</feature>
<feature type="transmembrane region" description="Helical" evidence="1">
    <location>
        <begin position="37"/>
        <end position="56"/>
    </location>
</feature>
<dbReference type="InterPro" id="IPR021265">
    <property type="entry name" value="DUF2842"/>
</dbReference>